<reference evidence="1" key="1">
    <citation type="journal article" date="2019" name="Sci. Rep.">
        <title>Draft genome of Tanacetum cinerariifolium, the natural source of mosquito coil.</title>
        <authorList>
            <person name="Yamashiro T."/>
            <person name="Shiraishi A."/>
            <person name="Satake H."/>
            <person name="Nakayama K."/>
        </authorList>
    </citation>
    <scope>NUCLEOTIDE SEQUENCE</scope>
</reference>
<dbReference type="AlphaFoldDB" id="A0A699R9A6"/>
<name>A0A699R9A6_TANCI</name>
<comment type="caution">
    <text evidence="1">The sequence shown here is derived from an EMBL/GenBank/DDBJ whole genome shotgun (WGS) entry which is preliminary data.</text>
</comment>
<accession>A0A699R9A6</accession>
<evidence type="ECO:0000313" key="1">
    <source>
        <dbReference type="EMBL" id="GFC81717.1"/>
    </source>
</evidence>
<gene>
    <name evidence="1" type="ORF">Tci_853687</name>
</gene>
<protein>
    <submittedName>
        <fullName evidence="1">Uncharacterized protein</fullName>
    </submittedName>
</protein>
<proteinExistence type="predicted"/>
<sequence length="42" mass="4997">YNYVKMHFDPRDEIYGMENKNDQMAVIKDWGILSQKKHAPKG</sequence>
<dbReference type="EMBL" id="BKCJ011080948">
    <property type="protein sequence ID" value="GFC81717.1"/>
    <property type="molecule type" value="Genomic_DNA"/>
</dbReference>
<feature type="non-terminal residue" evidence="1">
    <location>
        <position position="1"/>
    </location>
</feature>
<organism evidence="1">
    <name type="scientific">Tanacetum cinerariifolium</name>
    <name type="common">Dalmatian daisy</name>
    <name type="synonym">Chrysanthemum cinerariifolium</name>
    <dbReference type="NCBI Taxonomy" id="118510"/>
    <lineage>
        <taxon>Eukaryota</taxon>
        <taxon>Viridiplantae</taxon>
        <taxon>Streptophyta</taxon>
        <taxon>Embryophyta</taxon>
        <taxon>Tracheophyta</taxon>
        <taxon>Spermatophyta</taxon>
        <taxon>Magnoliopsida</taxon>
        <taxon>eudicotyledons</taxon>
        <taxon>Gunneridae</taxon>
        <taxon>Pentapetalae</taxon>
        <taxon>asterids</taxon>
        <taxon>campanulids</taxon>
        <taxon>Asterales</taxon>
        <taxon>Asteraceae</taxon>
        <taxon>Asteroideae</taxon>
        <taxon>Anthemideae</taxon>
        <taxon>Anthemidinae</taxon>
        <taxon>Tanacetum</taxon>
    </lineage>
</organism>